<dbReference type="RefSeq" id="WP_177671202.1">
    <property type="nucleotide sequence ID" value="NZ_JACRSY010000001.1"/>
</dbReference>
<evidence type="ECO:0000256" key="6">
    <source>
        <dbReference type="ARBA" id="ARBA00023136"/>
    </source>
</evidence>
<dbReference type="Proteomes" id="UP000655830">
    <property type="component" value="Unassembled WGS sequence"/>
</dbReference>
<sequence>MVFSSLLFLFIFLPLFLMIYYVAPKRLRNFILFIASLIFYAWGEPVYVLIMIFSTLLDYTVGRVIDHYRTDKFIPKIALAVSVCGNLGMLGFFKYADFFIENLNNFLGLDINLLKIALPIGISFYTFQTMSYTIDLYRGKIGVQKNIISFGAYVAMFPQLIAGPIVTYETVEKELNERTETIEQFSEGVMRFIEGLAKKVLLANNIGLAWETMKAMPEGSLTFVGAWFGIIAFALQLYFDFSGYSDMAIGLGKMMGFKFPENFNYPYLSKSVTEFWRRWHMTLGSWFREYLYIPLGGNRVSKPKFYRNLMIVWFLTGFWHGAGWNFVLWGLFFGVLIIVERMGLLKVLEKCPAFISHIYLLFVVMISWVLFSLESGSQIMMYLKAMFGIGEGGLISTETLYNLSNFGLTLLIGVVFATPLMNRLKEHLKPWMLYVFYAVMLVLSTAYLVDSTFNPFLYFRF</sequence>
<feature type="transmembrane region" description="Helical" evidence="8">
    <location>
        <begin position="73"/>
        <end position="93"/>
    </location>
</feature>
<keyword evidence="3 7" id="KW-1003">Cell membrane</keyword>
<comment type="caution">
    <text evidence="9">The sequence shown here is derived from an EMBL/GenBank/DDBJ whole genome shotgun (WGS) entry which is preliminary data.</text>
</comment>
<dbReference type="InterPro" id="IPR024194">
    <property type="entry name" value="Ac/AlaTfrase_AlgI/DltB"/>
</dbReference>
<keyword evidence="10" id="KW-1185">Reference proteome</keyword>
<keyword evidence="6 7" id="KW-0472">Membrane</keyword>
<dbReference type="PANTHER" id="PTHR13285:SF18">
    <property type="entry name" value="PROTEIN-CYSTEINE N-PALMITOYLTRANSFERASE RASP"/>
    <property type="match status" value="1"/>
</dbReference>
<evidence type="ECO:0000256" key="4">
    <source>
        <dbReference type="ARBA" id="ARBA00022692"/>
    </source>
</evidence>
<gene>
    <name evidence="9" type="ORF">H8718_00670</name>
</gene>
<feature type="transmembrane region" description="Helical" evidence="8">
    <location>
        <begin position="30"/>
        <end position="53"/>
    </location>
</feature>
<accession>A0A926EBR4</accession>
<dbReference type="InterPro" id="IPR004299">
    <property type="entry name" value="MBOAT_fam"/>
</dbReference>
<dbReference type="PIRSF" id="PIRSF500217">
    <property type="entry name" value="AlgI"/>
    <property type="match status" value="1"/>
</dbReference>
<dbReference type="GO" id="GO:0005886">
    <property type="term" value="C:plasma membrane"/>
    <property type="evidence" value="ECO:0007669"/>
    <property type="project" value="UniProtKB-SubCell"/>
</dbReference>
<feature type="transmembrane region" description="Helical" evidence="8">
    <location>
        <begin position="400"/>
        <end position="419"/>
    </location>
</feature>
<comment type="subcellular location">
    <subcellularLocation>
        <location evidence="1">Cell membrane</location>
        <topology evidence="1">Multi-pass membrane protein</topology>
    </subcellularLocation>
</comment>
<evidence type="ECO:0000313" key="10">
    <source>
        <dbReference type="Proteomes" id="UP000655830"/>
    </source>
</evidence>
<feature type="transmembrane region" description="Helical" evidence="8">
    <location>
        <begin position="431"/>
        <end position="449"/>
    </location>
</feature>
<comment type="similarity">
    <text evidence="2 7">Belongs to the membrane-bound acyltransferase family.</text>
</comment>
<evidence type="ECO:0000313" key="9">
    <source>
        <dbReference type="EMBL" id="MBC8578051.1"/>
    </source>
</evidence>
<dbReference type="EMBL" id="JACRSY010000001">
    <property type="protein sequence ID" value="MBC8578051.1"/>
    <property type="molecule type" value="Genomic_DNA"/>
</dbReference>
<reference evidence="9" key="1">
    <citation type="submission" date="2020-08" db="EMBL/GenBank/DDBJ databases">
        <title>Genome public.</title>
        <authorList>
            <person name="Liu C."/>
            <person name="Sun Q."/>
        </authorList>
    </citation>
    <scope>NUCLEOTIDE SEQUENCE</scope>
    <source>
        <strain evidence="9">NSJ-12</strain>
    </source>
</reference>
<name>A0A926EBR4_9FIRM</name>
<keyword evidence="5 8" id="KW-1133">Transmembrane helix</keyword>
<dbReference type="Pfam" id="PF03062">
    <property type="entry name" value="MBOAT"/>
    <property type="match status" value="1"/>
</dbReference>
<evidence type="ECO:0000256" key="3">
    <source>
        <dbReference type="ARBA" id="ARBA00022475"/>
    </source>
</evidence>
<keyword evidence="7" id="KW-0012">Acyltransferase</keyword>
<evidence type="ECO:0000256" key="2">
    <source>
        <dbReference type="ARBA" id="ARBA00010323"/>
    </source>
</evidence>
<dbReference type="GO" id="GO:0042121">
    <property type="term" value="P:alginic acid biosynthetic process"/>
    <property type="evidence" value="ECO:0007669"/>
    <property type="project" value="InterPro"/>
</dbReference>
<dbReference type="PANTHER" id="PTHR13285">
    <property type="entry name" value="ACYLTRANSFERASE"/>
    <property type="match status" value="1"/>
</dbReference>
<protein>
    <submittedName>
        <fullName evidence="9">MBOAT family protein</fullName>
    </submittedName>
</protein>
<keyword evidence="7" id="KW-0808">Transferase</keyword>
<dbReference type="AlphaFoldDB" id="A0A926EBR4"/>
<dbReference type="GO" id="GO:0016746">
    <property type="term" value="F:acyltransferase activity"/>
    <property type="evidence" value="ECO:0007669"/>
    <property type="project" value="UniProtKB-KW"/>
</dbReference>
<feature type="transmembrane region" description="Helical" evidence="8">
    <location>
        <begin position="105"/>
        <end position="127"/>
    </location>
</feature>
<proteinExistence type="inferred from homology"/>
<organism evidence="9 10">
    <name type="scientific">Zhenhengia yiwuensis</name>
    <dbReference type="NCBI Taxonomy" id="2763666"/>
    <lineage>
        <taxon>Bacteria</taxon>
        <taxon>Bacillati</taxon>
        <taxon>Bacillota</taxon>
        <taxon>Clostridia</taxon>
        <taxon>Lachnospirales</taxon>
        <taxon>Lachnospiraceae</taxon>
        <taxon>Zhenhengia</taxon>
    </lineage>
</organism>
<dbReference type="InterPro" id="IPR051085">
    <property type="entry name" value="MB_O-acyltransferase"/>
</dbReference>
<evidence type="ECO:0000256" key="5">
    <source>
        <dbReference type="ARBA" id="ARBA00022989"/>
    </source>
</evidence>
<feature type="transmembrane region" description="Helical" evidence="8">
    <location>
        <begin position="351"/>
        <end position="371"/>
    </location>
</feature>
<evidence type="ECO:0000256" key="8">
    <source>
        <dbReference type="SAM" id="Phobius"/>
    </source>
</evidence>
<dbReference type="InterPro" id="IPR028362">
    <property type="entry name" value="AlgI"/>
</dbReference>
<evidence type="ECO:0000256" key="1">
    <source>
        <dbReference type="ARBA" id="ARBA00004651"/>
    </source>
</evidence>
<evidence type="ECO:0000256" key="7">
    <source>
        <dbReference type="PIRNR" id="PIRNR016636"/>
    </source>
</evidence>
<feature type="transmembrane region" description="Helical" evidence="8">
    <location>
        <begin position="147"/>
        <end position="168"/>
    </location>
</feature>
<keyword evidence="4 8" id="KW-0812">Transmembrane</keyword>
<feature type="transmembrane region" description="Helical" evidence="8">
    <location>
        <begin position="221"/>
        <end position="239"/>
    </location>
</feature>
<feature type="transmembrane region" description="Helical" evidence="8">
    <location>
        <begin position="311"/>
        <end position="339"/>
    </location>
</feature>
<dbReference type="PIRSF" id="PIRSF016636">
    <property type="entry name" value="AlgI_DltB"/>
    <property type="match status" value="1"/>
</dbReference>
<feature type="transmembrane region" description="Helical" evidence="8">
    <location>
        <begin position="6"/>
        <end position="23"/>
    </location>
</feature>